<comment type="caution">
    <text evidence="2">The sequence shown here is derived from an EMBL/GenBank/DDBJ whole genome shotgun (WGS) entry which is preliminary data.</text>
</comment>
<protein>
    <submittedName>
        <fullName evidence="2">Uncharacterized protein</fullName>
    </submittedName>
</protein>
<keyword evidence="1" id="KW-0472">Membrane</keyword>
<reference evidence="2 3" key="1">
    <citation type="submission" date="2021-07" db="EMBL/GenBank/DDBJ databases">
        <authorList>
            <person name="Palmer J.M."/>
        </authorList>
    </citation>
    <scope>NUCLEOTIDE SEQUENCE [LARGE SCALE GENOMIC DNA]</scope>
    <source>
        <strain evidence="2 3">AT_MEX2019</strain>
        <tissue evidence="2">Muscle</tissue>
    </source>
</reference>
<keyword evidence="1" id="KW-1133">Transmembrane helix</keyword>
<name>A0ABU7CIL8_9TELE</name>
<organism evidence="2 3">
    <name type="scientific">Ataeniobius toweri</name>
    <dbReference type="NCBI Taxonomy" id="208326"/>
    <lineage>
        <taxon>Eukaryota</taxon>
        <taxon>Metazoa</taxon>
        <taxon>Chordata</taxon>
        <taxon>Craniata</taxon>
        <taxon>Vertebrata</taxon>
        <taxon>Euteleostomi</taxon>
        <taxon>Actinopterygii</taxon>
        <taxon>Neopterygii</taxon>
        <taxon>Teleostei</taxon>
        <taxon>Neoteleostei</taxon>
        <taxon>Acanthomorphata</taxon>
        <taxon>Ovalentaria</taxon>
        <taxon>Atherinomorphae</taxon>
        <taxon>Cyprinodontiformes</taxon>
        <taxon>Goodeidae</taxon>
        <taxon>Ataeniobius</taxon>
    </lineage>
</organism>
<keyword evidence="3" id="KW-1185">Reference proteome</keyword>
<evidence type="ECO:0000313" key="3">
    <source>
        <dbReference type="Proteomes" id="UP001345963"/>
    </source>
</evidence>
<dbReference type="Proteomes" id="UP001345963">
    <property type="component" value="Unassembled WGS sequence"/>
</dbReference>
<keyword evidence="1" id="KW-0812">Transmembrane</keyword>
<dbReference type="EMBL" id="JAHUTI010094806">
    <property type="protein sequence ID" value="MED6262817.1"/>
    <property type="molecule type" value="Genomic_DNA"/>
</dbReference>
<feature type="transmembrane region" description="Helical" evidence="1">
    <location>
        <begin position="98"/>
        <end position="128"/>
    </location>
</feature>
<gene>
    <name evidence="2" type="ORF">ATANTOWER_026521</name>
</gene>
<evidence type="ECO:0000313" key="2">
    <source>
        <dbReference type="EMBL" id="MED6262817.1"/>
    </source>
</evidence>
<accession>A0ABU7CIL8</accession>
<evidence type="ECO:0000256" key="1">
    <source>
        <dbReference type="SAM" id="Phobius"/>
    </source>
</evidence>
<proteinExistence type="predicted"/>
<sequence>MISPERHAPDSSSRLLFTDRAGWSESERATFILSAHGNSLAAFGLFFSLSFNTFTQSRSFSQKHKVSCQSHRNESRLKHQAAVTLLLLGGEKAHMHPVVLIMFTVLTHSVFTALTGSNLCLIVLPLFYSREHSCNCIYLIKPNLFSLYTS</sequence>